<keyword evidence="3" id="KW-1185">Reference proteome</keyword>
<dbReference type="Gene3D" id="3.40.50.150">
    <property type="entry name" value="Vaccinia Virus protein VP39"/>
    <property type="match status" value="1"/>
</dbReference>
<sequence length="189" mass="20776">MLFLRAWRNNPKAIGAIWPSGPQLAAAITHGIHPGMGPCLELGAGTGAFTRALLARGMHPEQLTLVEMNEQLARQLRREFPSAYVHQGDAARLQGQQLFVDGLAGAAVCGLPLLNMPVKQQIGILRGAFTHMRPGAAMHLFTYGPRCPVSRRVLDRLGLRARRTRTVLANVPPAHVWKLTRRPVHAVRR</sequence>
<feature type="domain" description="Methyltransferase" evidence="1">
    <location>
        <begin position="40"/>
        <end position="135"/>
    </location>
</feature>
<name>A0A261QX79_9BORD</name>
<dbReference type="EMBL" id="NEVK01000007">
    <property type="protein sequence ID" value="OZI17321.1"/>
    <property type="molecule type" value="Genomic_DNA"/>
</dbReference>
<accession>A0A261QX79</accession>
<dbReference type="Pfam" id="PF13649">
    <property type="entry name" value="Methyltransf_25"/>
    <property type="match status" value="1"/>
</dbReference>
<protein>
    <recommendedName>
        <fullName evidence="1">Methyltransferase domain-containing protein</fullName>
    </recommendedName>
</protein>
<dbReference type="Proteomes" id="UP000216947">
    <property type="component" value="Unassembled WGS sequence"/>
</dbReference>
<dbReference type="AlphaFoldDB" id="A0A261QX79"/>
<evidence type="ECO:0000313" key="2">
    <source>
        <dbReference type="EMBL" id="OZI17321.1"/>
    </source>
</evidence>
<gene>
    <name evidence="2" type="ORF">CAL19_15840</name>
</gene>
<proteinExistence type="predicted"/>
<evidence type="ECO:0000313" key="3">
    <source>
        <dbReference type="Proteomes" id="UP000216947"/>
    </source>
</evidence>
<dbReference type="InterPro" id="IPR029063">
    <property type="entry name" value="SAM-dependent_MTases_sf"/>
</dbReference>
<evidence type="ECO:0000259" key="1">
    <source>
        <dbReference type="Pfam" id="PF13649"/>
    </source>
</evidence>
<comment type="caution">
    <text evidence="2">The sequence shown here is derived from an EMBL/GenBank/DDBJ whole genome shotgun (WGS) entry which is preliminary data.</text>
</comment>
<dbReference type="InterPro" id="IPR041698">
    <property type="entry name" value="Methyltransf_25"/>
</dbReference>
<dbReference type="SUPFAM" id="SSF53335">
    <property type="entry name" value="S-adenosyl-L-methionine-dependent methyltransferases"/>
    <property type="match status" value="1"/>
</dbReference>
<organism evidence="2 3">
    <name type="scientific">Bordetella genomosp. 7</name>
    <dbReference type="NCBI Taxonomy" id="1416805"/>
    <lineage>
        <taxon>Bacteria</taxon>
        <taxon>Pseudomonadati</taxon>
        <taxon>Pseudomonadota</taxon>
        <taxon>Betaproteobacteria</taxon>
        <taxon>Burkholderiales</taxon>
        <taxon>Alcaligenaceae</taxon>
        <taxon>Bordetella</taxon>
    </lineage>
</organism>
<reference evidence="3" key="1">
    <citation type="submission" date="2017-05" db="EMBL/GenBank/DDBJ databases">
        <title>Complete and WGS of Bordetella genogroups.</title>
        <authorList>
            <person name="Spilker T."/>
            <person name="Lipuma J."/>
        </authorList>
    </citation>
    <scope>NUCLEOTIDE SEQUENCE [LARGE SCALE GENOMIC DNA]</scope>
    <source>
        <strain evidence="3">AU18089</strain>
    </source>
</reference>
<dbReference type="CDD" id="cd02440">
    <property type="entry name" value="AdoMet_MTases"/>
    <property type="match status" value="1"/>
</dbReference>